<protein>
    <submittedName>
        <fullName evidence="1">Uncharacterized protein</fullName>
    </submittedName>
</protein>
<reference evidence="1" key="1">
    <citation type="submission" date="2019-02" db="EMBL/GenBank/DDBJ databases">
        <authorList>
            <person name="Gruber-Vodicka R. H."/>
            <person name="Seah K. B. B."/>
        </authorList>
    </citation>
    <scope>NUCLEOTIDE SEQUENCE</scope>
    <source>
        <strain evidence="1">BECK_BZ126</strain>
    </source>
</reference>
<organism evidence="1">
    <name type="scientific">Candidatus Kentrum sp. TC</name>
    <dbReference type="NCBI Taxonomy" id="2126339"/>
    <lineage>
        <taxon>Bacteria</taxon>
        <taxon>Pseudomonadati</taxon>
        <taxon>Pseudomonadota</taxon>
        <taxon>Gammaproteobacteria</taxon>
        <taxon>Candidatus Kentrum</taxon>
    </lineage>
</organism>
<gene>
    <name evidence="1" type="ORF">BECKTC1821F_GA0114240_100493</name>
</gene>
<dbReference type="AlphaFoldDB" id="A0A450ZKF1"/>
<dbReference type="EMBL" id="CAADFW010000004">
    <property type="protein sequence ID" value="VFK54254.1"/>
    <property type="molecule type" value="Genomic_DNA"/>
</dbReference>
<accession>A0A450ZKF1</accession>
<sequence length="105" mass="11686">MTPWDAVAPARRRFPEWRNDLETLALRARLLDAPGGFHPHHHLGDIMGHPAPQRIHARFDIKIVDQLAPEGLEIRTGFGTARLFAAPPLRIGFPESNEDSLAGLP</sequence>
<proteinExistence type="predicted"/>
<evidence type="ECO:0000313" key="1">
    <source>
        <dbReference type="EMBL" id="VFK54254.1"/>
    </source>
</evidence>
<name>A0A450ZKF1_9GAMM</name>